<dbReference type="Gene3D" id="3.80.30.30">
    <property type="match status" value="1"/>
</dbReference>
<proteinExistence type="predicted"/>
<dbReference type="GO" id="GO:0003824">
    <property type="term" value="F:catalytic activity"/>
    <property type="evidence" value="ECO:0007669"/>
    <property type="project" value="InterPro"/>
</dbReference>
<dbReference type="SFLD" id="SFLDG01084">
    <property type="entry name" value="Uncharacterised_Radical_SAM_Su"/>
    <property type="match status" value="1"/>
</dbReference>
<dbReference type="InterPro" id="IPR058240">
    <property type="entry name" value="rSAM_sf"/>
</dbReference>
<comment type="caution">
    <text evidence="5">The sequence shown here is derived from an EMBL/GenBank/DDBJ whole genome shotgun (WGS) entry which is preliminary data.</text>
</comment>
<dbReference type="InterPro" id="IPR040086">
    <property type="entry name" value="MJ0683-like"/>
</dbReference>
<evidence type="ECO:0000256" key="1">
    <source>
        <dbReference type="ARBA" id="ARBA00022723"/>
    </source>
</evidence>
<dbReference type="GO" id="GO:0046872">
    <property type="term" value="F:metal ion binding"/>
    <property type="evidence" value="ECO:0007669"/>
    <property type="project" value="UniProtKB-KW"/>
</dbReference>
<dbReference type="RefSeq" id="WP_071858512.1">
    <property type="nucleotide sequence ID" value="NZ_JBHSHK010000007.1"/>
</dbReference>
<dbReference type="InterPro" id="IPR007197">
    <property type="entry name" value="rSAM"/>
</dbReference>
<feature type="domain" description="Radical SAM core" evidence="4">
    <location>
        <begin position="17"/>
        <end position="183"/>
    </location>
</feature>
<sequence>MHFKEYKSILSAKNNLNLFRGCTHGCIYCDSRSDCYQLNHVFEDIEVKAHALEIFESELQRRRKPGMITTGAMTDPYIQLEPRLKITQGALELIEKYEFGVAIQTKSSRILRDLDLLTRINQKTKAIVEMTLTTYDEDLCKILEPYVSTTQERFETLMQFKAAGVPTVVWLSPILPFINDSEENLQGILDYCIQAGVKAIMCFGFGVTLRTGNREYFYQQLDKHFPGMKQKYLATFGDNYVCTSPKHDQLMTIFIDTCKKYGILWKTEEVFQYLHTFEDKREQLSLF</sequence>
<accession>A0A1L8TJI7</accession>
<dbReference type="SUPFAM" id="SSF102114">
    <property type="entry name" value="Radical SAM enzymes"/>
    <property type="match status" value="1"/>
</dbReference>
<protein>
    <recommendedName>
        <fullName evidence="4">Radical SAM core domain-containing protein</fullName>
    </recommendedName>
</protein>
<evidence type="ECO:0000256" key="3">
    <source>
        <dbReference type="ARBA" id="ARBA00023014"/>
    </source>
</evidence>
<keyword evidence="2" id="KW-0408">Iron</keyword>
<dbReference type="CDD" id="cd01335">
    <property type="entry name" value="Radical_SAM"/>
    <property type="match status" value="1"/>
</dbReference>
<evidence type="ECO:0000313" key="5">
    <source>
        <dbReference type="EMBL" id="OJG44363.1"/>
    </source>
</evidence>
<dbReference type="AlphaFoldDB" id="A0A1L8TJI7"/>
<organism evidence="5 6">
    <name type="scientific">Enterococcus hermanniensis</name>
    <dbReference type="NCBI Taxonomy" id="249189"/>
    <lineage>
        <taxon>Bacteria</taxon>
        <taxon>Bacillati</taxon>
        <taxon>Bacillota</taxon>
        <taxon>Bacilli</taxon>
        <taxon>Lactobacillales</taxon>
        <taxon>Enterococcaceae</taxon>
        <taxon>Enterococcus</taxon>
    </lineage>
</organism>
<keyword evidence="6" id="KW-1185">Reference proteome</keyword>
<dbReference type="STRING" id="249189.RV04_GL000557"/>
<gene>
    <name evidence="5" type="ORF">RV04_GL000557</name>
</gene>
<evidence type="ECO:0000256" key="2">
    <source>
        <dbReference type="ARBA" id="ARBA00023004"/>
    </source>
</evidence>
<dbReference type="OrthoDB" id="9785699at2"/>
<dbReference type="EMBL" id="JXKQ01000011">
    <property type="protein sequence ID" value="OJG44363.1"/>
    <property type="molecule type" value="Genomic_DNA"/>
</dbReference>
<dbReference type="Pfam" id="PF04055">
    <property type="entry name" value="Radical_SAM"/>
    <property type="match status" value="1"/>
</dbReference>
<evidence type="ECO:0000259" key="4">
    <source>
        <dbReference type="Pfam" id="PF04055"/>
    </source>
</evidence>
<keyword evidence="1" id="KW-0479">Metal-binding</keyword>
<dbReference type="PANTHER" id="PTHR43432:SF3">
    <property type="entry name" value="SLR0285 PROTEIN"/>
    <property type="match status" value="1"/>
</dbReference>
<evidence type="ECO:0000313" key="6">
    <source>
        <dbReference type="Proteomes" id="UP000182077"/>
    </source>
</evidence>
<reference evidence="5 6" key="1">
    <citation type="submission" date="2014-12" db="EMBL/GenBank/DDBJ databases">
        <title>Draft genome sequences of 29 type strains of Enterococci.</title>
        <authorList>
            <person name="Zhong Z."/>
            <person name="Sun Z."/>
            <person name="Liu W."/>
            <person name="Zhang W."/>
            <person name="Zhang H."/>
        </authorList>
    </citation>
    <scope>NUCLEOTIDE SEQUENCE [LARGE SCALE GENOMIC DNA]</scope>
    <source>
        <strain evidence="5 6">DSM 17122</strain>
    </source>
</reference>
<name>A0A1L8TJI7_9ENTE</name>
<dbReference type="SFLD" id="SFLDS00029">
    <property type="entry name" value="Radical_SAM"/>
    <property type="match status" value="1"/>
</dbReference>
<dbReference type="PANTHER" id="PTHR43432">
    <property type="entry name" value="SLR0285 PROTEIN"/>
    <property type="match status" value="1"/>
</dbReference>
<dbReference type="Proteomes" id="UP000182077">
    <property type="component" value="Unassembled WGS sequence"/>
</dbReference>
<keyword evidence="3" id="KW-0411">Iron-sulfur</keyword>
<dbReference type="GO" id="GO:0051536">
    <property type="term" value="F:iron-sulfur cluster binding"/>
    <property type="evidence" value="ECO:0007669"/>
    <property type="project" value="UniProtKB-KW"/>
</dbReference>